<comment type="caution">
    <text evidence="7">The sequence shown here is derived from an EMBL/GenBank/DDBJ whole genome shotgun (WGS) entry which is preliminary data.</text>
</comment>
<feature type="domain" description="AMP-dependent synthetase/ligase" evidence="5">
    <location>
        <begin position="177"/>
        <end position="556"/>
    </location>
</feature>
<dbReference type="SUPFAM" id="SSF56801">
    <property type="entry name" value="Acetyl-CoA synthetase-like"/>
    <property type="match status" value="1"/>
</dbReference>
<dbReference type="NCBIfam" id="NF002937">
    <property type="entry name" value="PRK03584.1"/>
    <property type="match status" value="1"/>
</dbReference>
<evidence type="ECO:0000256" key="1">
    <source>
        <dbReference type="ARBA" id="ARBA00006432"/>
    </source>
</evidence>
<dbReference type="GO" id="GO:0030729">
    <property type="term" value="F:acetoacetate-CoA ligase activity"/>
    <property type="evidence" value="ECO:0007669"/>
    <property type="project" value="InterPro"/>
</dbReference>
<dbReference type="Proteomes" id="UP001149163">
    <property type="component" value="Unassembled WGS sequence"/>
</dbReference>
<dbReference type="PANTHER" id="PTHR42921">
    <property type="entry name" value="ACETOACETYL-COA SYNTHETASE"/>
    <property type="match status" value="1"/>
</dbReference>
<keyword evidence="3" id="KW-0547">Nucleotide-binding</keyword>
<dbReference type="PANTHER" id="PTHR42921:SF1">
    <property type="entry name" value="ACETOACETYL-COA SYNTHETASE"/>
    <property type="match status" value="1"/>
</dbReference>
<dbReference type="InterPro" id="IPR045851">
    <property type="entry name" value="AMP-bd_C_sf"/>
</dbReference>
<proteinExistence type="inferred from homology"/>
<feature type="domain" description="Acetyl-coenzyme A synthetase N-terminal" evidence="6">
    <location>
        <begin position="104"/>
        <end position="161"/>
    </location>
</feature>
<organism evidence="7 8">
    <name type="scientific">Penicillium canariense</name>
    <dbReference type="NCBI Taxonomy" id="189055"/>
    <lineage>
        <taxon>Eukaryota</taxon>
        <taxon>Fungi</taxon>
        <taxon>Dikarya</taxon>
        <taxon>Ascomycota</taxon>
        <taxon>Pezizomycotina</taxon>
        <taxon>Eurotiomycetes</taxon>
        <taxon>Eurotiomycetidae</taxon>
        <taxon>Eurotiales</taxon>
        <taxon>Aspergillaceae</taxon>
        <taxon>Penicillium</taxon>
    </lineage>
</organism>
<evidence type="ECO:0000256" key="4">
    <source>
        <dbReference type="ARBA" id="ARBA00022840"/>
    </source>
</evidence>
<keyword evidence="2" id="KW-0436">Ligase</keyword>
<evidence type="ECO:0000313" key="8">
    <source>
        <dbReference type="Proteomes" id="UP001149163"/>
    </source>
</evidence>
<dbReference type="Gene3D" id="3.40.50.12780">
    <property type="entry name" value="N-terminal domain of ligase-like"/>
    <property type="match status" value="1"/>
</dbReference>
<dbReference type="InterPro" id="IPR020845">
    <property type="entry name" value="AMP-binding_CS"/>
</dbReference>
<keyword evidence="4" id="KW-0067">ATP-binding</keyword>
<dbReference type="GO" id="GO:0005524">
    <property type="term" value="F:ATP binding"/>
    <property type="evidence" value="ECO:0007669"/>
    <property type="project" value="UniProtKB-KW"/>
</dbReference>
<dbReference type="AlphaFoldDB" id="A0A9W9HTP2"/>
<dbReference type="GO" id="GO:0006629">
    <property type="term" value="P:lipid metabolic process"/>
    <property type="evidence" value="ECO:0007669"/>
    <property type="project" value="InterPro"/>
</dbReference>
<dbReference type="InterPro" id="IPR005914">
    <property type="entry name" value="Acac_CoA_synth"/>
</dbReference>
<dbReference type="InterPro" id="IPR000873">
    <property type="entry name" value="AMP-dep_synth/lig_dom"/>
</dbReference>
<comment type="similarity">
    <text evidence="1">Belongs to the ATP-dependent AMP-binding enzyme family.</text>
</comment>
<name>A0A9W9HTP2_9EURO</name>
<evidence type="ECO:0000256" key="3">
    <source>
        <dbReference type="ARBA" id="ARBA00022741"/>
    </source>
</evidence>
<evidence type="ECO:0000313" key="7">
    <source>
        <dbReference type="EMBL" id="KAJ5153194.1"/>
    </source>
</evidence>
<protein>
    <recommendedName>
        <fullName evidence="9">Acetoacetyl-CoA synthase</fullName>
    </recommendedName>
</protein>
<accession>A0A9W9HTP2</accession>
<evidence type="ECO:0008006" key="9">
    <source>
        <dbReference type="Google" id="ProtNLM"/>
    </source>
</evidence>
<dbReference type="OrthoDB" id="10253869at2759"/>
<evidence type="ECO:0000259" key="6">
    <source>
        <dbReference type="Pfam" id="PF16177"/>
    </source>
</evidence>
<dbReference type="InterPro" id="IPR032387">
    <property type="entry name" value="ACAS_N"/>
</dbReference>
<dbReference type="GeneID" id="81430972"/>
<dbReference type="Gene3D" id="3.30.300.30">
    <property type="match status" value="1"/>
</dbReference>
<keyword evidence="8" id="KW-1185">Reference proteome</keyword>
<sequence length="754" mass="84151">MAGFQTCYPLVSWLLATFRGFRTTLSGLLLAIRSEIRFHKIDAHYDKSTIGPVPPSTPESPLGITDKSPSASDFLWKHDSPQNTQIWEFLQRVNTKYGRSFQTYEELSRWSVDNISDFWAEVWEYCGIRHSDPYKQVVDNADRMWPRPSWFPEAKLNLAENLLYPTREVDEHSLAIIAVTETTREEVTWKELRERVRQCQAGMKAMNLQVGDRVAGFIANHTNALVAMLATTSLGAIWTAVSPDTGVSAALDRLVQIEPVLLFADNGLMYNGKNFSALSKVKEIIAALPCLTAAIILPTSPSEPTDFDTPRGKTQVMPYSEFILPCSSREKLDFVQLPAESPVYILYSSGTTGVPKCIVHGAIGALLQHKREHVIQSDMRPGDRLCFITTCMWMMWHWLVSGLASGITVVLFNGSPFHYRSADGESIKDNLAMPKLIDELQITQFGTSAKYLSILEQDDVMPRQCDLTLKTLKAVYSTGSPLAPSTFRYVYRAFGHVNLGSISGGTDIIADFGVPSMLNPVYAGEIQVTSLGMSVRAWDVDGNDVSMTGNPGELVCVRPFPSQPTFLLTNSSAQVKFWGPDGERKYKASYFNRFEGVWAHGDFIRFNPRTGGLVMLGRSDGILNPSGVRFGSAEIYNLLLAQFTHVIEDSLCVGRRREQDTDETVILFVKMRDGHELTPQLVNGIKDAVRKDLSPRYVPSIVDACPEIPVTPNGKKVEVLIKQILSATNKKVGYSRSVSNGDCLDWYREWAEKH</sequence>
<dbReference type="EMBL" id="JAPQKN010000007">
    <property type="protein sequence ID" value="KAJ5153194.1"/>
    <property type="molecule type" value="Genomic_DNA"/>
</dbReference>
<gene>
    <name evidence="7" type="ORF">N7482_009672</name>
</gene>
<dbReference type="PROSITE" id="PS00455">
    <property type="entry name" value="AMP_BINDING"/>
    <property type="match status" value="1"/>
</dbReference>
<reference evidence="7" key="1">
    <citation type="submission" date="2022-11" db="EMBL/GenBank/DDBJ databases">
        <authorList>
            <person name="Petersen C."/>
        </authorList>
    </citation>
    <scope>NUCLEOTIDE SEQUENCE</scope>
    <source>
        <strain evidence="7">IBT 26290</strain>
    </source>
</reference>
<dbReference type="InterPro" id="IPR042099">
    <property type="entry name" value="ANL_N_sf"/>
</dbReference>
<dbReference type="Pfam" id="PF16177">
    <property type="entry name" value="ACAS_N"/>
    <property type="match status" value="1"/>
</dbReference>
<dbReference type="NCBIfam" id="TIGR01217">
    <property type="entry name" value="ac_ac_CoA_syn"/>
    <property type="match status" value="1"/>
</dbReference>
<dbReference type="Pfam" id="PF00501">
    <property type="entry name" value="AMP-binding"/>
    <property type="match status" value="1"/>
</dbReference>
<evidence type="ECO:0000256" key="2">
    <source>
        <dbReference type="ARBA" id="ARBA00022598"/>
    </source>
</evidence>
<reference evidence="7" key="2">
    <citation type="journal article" date="2023" name="IMA Fungus">
        <title>Comparative genomic study of the Penicillium genus elucidates a diverse pangenome and 15 lateral gene transfer events.</title>
        <authorList>
            <person name="Petersen C."/>
            <person name="Sorensen T."/>
            <person name="Nielsen M.R."/>
            <person name="Sondergaard T.E."/>
            <person name="Sorensen J.L."/>
            <person name="Fitzpatrick D.A."/>
            <person name="Frisvad J.C."/>
            <person name="Nielsen K.L."/>
        </authorList>
    </citation>
    <scope>NUCLEOTIDE SEQUENCE</scope>
    <source>
        <strain evidence="7">IBT 26290</strain>
    </source>
</reference>
<evidence type="ECO:0000259" key="5">
    <source>
        <dbReference type="Pfam" id="PF00501"/>
    </source>
</evidence>
<dbReference type="RefSeq" id="XP_056539502.1">
    <property type="nucleotide sequence ID" value="XM_056691796.1"/>
</dbReference>